<dbReference type="PANTHER" id="PTHR12138">
    <property type="entry name" value="PRIMATE-EXPANDED PROTEIN FAMILY"/>
    <property type="match status" value="1"/>
</dbReference>
<sequence>QNGGFCKVGTRTSGYFSVRVTPERALSLSFFLIRSFTLSPRLECSDVISTRCNLHLLGSRDSPISASQAAGINHAQLIFVFLVEMGFCPVAYAGLKLLGSSKKCWDYRCEPPHWARRGFLLLESP</sequence>
<evidence type="ECO:0000313" key="2">
    <source>
        <dbReference type="Proteomes" id="UP000233100"/>
    </source>
</evidence>
<proteinExistence type="predicted"/>
<organism evidence="1 2">
    <name type="scientific">Macaca fascicularis</name>
    <name type="common">Crab-eating macaque</name>
    <name type="synonym">Cynomolgus monkey</name>
    <dbReference type="NCBI Taxonomy" id="9541"/>
    <lineage>
        <taxon>Eukaryota</taxon>
        <taxon>Metazoa</taxon>
        <taxon>Chordata</taxon>
        <taxon>Craniata</taxon>
        <taxon>Vertebrata</taxon>
        <taxon>Euteleostomi</taxon>
        <taxon>Mammalia</taxon>
        <taxon>Eutheria</taxon>
        <taxon>Euarchontoglires</taxon>
        <taxon>Primates</taxon>
        <taxon>Haplorrhini</taxon>
        <taxon>Catarrhini</taxon>
        <taxon>Cercopithecidae</taxon>
        <taxon>Cercopithecinae</taxon>
        <taxon>Macaca</taxon>
    </lineage>
</organism>
<reference evidence="1 2" key="1">
    <citation type="submission" date="2013-03" db="EMBL/GenBank/DDBJ databases">
        <authorList>
            <person name="Warren W."/>
            <person name="Wilson R.K."/>
        </authorList>
    </citation>
    <scope>NUCLEOTIDE SEQUENCE</scope>
</reference>
<reference evidence="1" key="2">
    <citation type="submission" date="2025-08" db="UniProtKB">
        <authorList>
            <consortium name="Ensembl"/>
        </authorList>
    </citation>
    <scope>IDENTIFICATION</scope>
</reference>
<accession>A0A7N9CSZ5</accession>
<evidence type="ECO:0000313" key="1">
    <source>
        <dbReference type="Ensembl" id="ENSMFAP00000055598.1"/>
    </source>
</evidence>
<dbReference type="Proteomes" id="UP000233100">
    <property type="component" value="Chromosome 1"/>
</dbReference>
<keyword evidence="2" id="KW-1185">Reference proteome</keyword>
<protein>
    <submittedName>
        <fullName evidence="1">Uncharacterized protein</fullName>
    </submittedName>
</protein>
<dbReference type="AlphaFoldDB" id="A0A7N9CSZ5"/>
<dbReference type="PANTHER" id="PTHR12138:SF162">
    <property type="entry name" value="CHROMOSOME UNDETERMINED SCAFFOLD_275, WHOLE GENOME SHOTGUN SEQUENCE"/>
    <property type="match status" value="1"/>
</dbReference>
<reference evidence="1" key="3">
    <citation type="submission" date="2025-09" db="UniProtKB">
        <authorList>
            <consortium name="Ensembl"/>
        </authorList>
    </citation>
    <scope>IDENTIFICATION</scope>
</reference>
<name>A0A7N9CSZ5_MACFA</name>
<dbReference type="GeneTree" id="ENSGT01150000286943"/>
<dbReference type="Ensembl" id="ENSMFAT00000076709.1">
    <property type="protein sequence ID" value="ENSMFAP00000055598.1"/>
    <property type="gene ID" value="ENSMFAG00000064374.1"/>
</dbReference>